<dbReference type="Proteomes" id="UP000177579">
    <property type="component" value="Unassembled WGS sequence"/>
</dbReference>
<protein>
    <submittedName>
        <fullName evidence="2">Uncharacterized protein</fullName>
    </submittedName>
</protein>
<dbReference type="EMBL" id="MFGO01000008">
    <property type="protein sequence ID" value="OGF41513.1"/>
    <property type="molecule type" value="Genomic_DNA"/>
</dbReference>
<evidence type="ECO:0000313" key="2">
    <source>
        <dbReference type="EMBL" id="OGF41513.1"/>
    </source>
</evidence>
<comment type="caution">
    <text evidence="2">The sequence shown here is derived from an EMBL/GenBank/DDBJ whole genome shotgun (WGS) entry which is preliminary data.</text>
</comment>
<dbReference type="AlphaFoldDB" id="A0A1F5TRF9"/>
<keyword evidence="1" id="KW-0812">Transmembrane</keyword>
<feature type="transmembrane region" description="Helical" evidence="1">
    <location>
        <begin position="51"/>
        <end position="69"/>
    </location>
</feature>
<proteinExistence type="predicted"/>
<sequence length="84" mass="9059">MQKSAVTIIDIIKNATFPPVPGKKGTFKQIKIIIAIAVNTDTVVRGAKAPIIIPSIAIIKLTATIILFLDKNLINLSSIFSPYL</sequence>
<evidence type="ECO:0000256" key="1">
    <source>
        <dbReference type="SAM" id="Phobius"/>
    </source>
</evidence>
<reference evidence="2 3" key="1">
    <citation type="journal article" date="2016" name="Nat. Commun.">
        <title>Thousands of microbial genomes shed light on interconnected biogeochemical processes in an aquifer system.</title>
        <authorList>
            <person name="Anantharaman K."/>
            <person name="Brown C.T."/>
            <person name="Hug L.A."/>
            <person name="Sharon I."/>
            <person name="Castelle C.J."/>
            <person name="Probst A.J."/>
            <person name="Thomas B.C."/>
            <person name="Singh A."/>
            <person name="Wilkins M.J."/>
            <person name="Karaoz U."/>
            <person name="Brodie E.L."/>
            <person name="Williams K.H."/>
            <person name="Hubbard S.S."/>
            <person name="Banfield J.F."/>
        </authorList>
    </citation>
    <scope>NUCLEOTIDE SEQUENCE [LARGE SCALE GENOMIC DNA]</scope>
</reference>
<name>A0A1F5TRF9_9BACT</name>
<keyword evidence="1" id="KW-1133">Transmembrane helix</keyword>
<evidence type="ECO:0000313" key="3">
    <source>
        <dbReference type="Proteomes" id="UP000177579"/>
    </source>
</evidence>
<accession>A0A1F5TRF9</accession>
<gene>
    <name evidence="2" type="ORF">A2531_02370</name>
</gene>
<organism evidence="2 3">
    <name type="scientific">Candidatus Falkowbacteria bacterium RIFOXYD2_FULL_34_120</name>
    <dbReference type="NCBI Taxonomy" id="1798007"/>
    <lineage>
        <taxon>Bacteria</taxon>
        <taxon>Candidatus Falkowiibacteriota</taxon>
    </lineage>
</organism>
<keyword evidence="1" id="KW-0472">Membrane</keyword>